<sequence length="229" mass="25843">MITKETGLLSRLARVLKPSDGREPLVSGDGRPAEIVVYDRLRQRVARDLTTNWDTLAWWNNEVATTGDDYAFLFHMAFPHGVVSGQHRGSYAQRSVLVDVGEGRPTKIHREVRLDSNGNSLFYARSTFNTPEGAERVAVSYTSPREVDGQTRFDHCRFEHTIDGVGRVLAVSLDPLVADPHDGLVHFMSYYVRSGRVYEHSETLKHWDGTLILPQDEIDELFRGDPMCG</sequence>
<name>A0A1F7GTV5_9BACT</name>
<evidence type="ECO:0000313" key="2">
    <source>
        <dbReference type="Proteomes" id="UP000177159"/>
    </source>
</evidence>
<dbReference type="Proteomes" id="UP000177159">
    <property type="component" value="Unassembled WGS sequence"/>
</dbReference>
<evidence type="ECO:0000313" key="1">
    <source>
        <dbReference type="EMBL" id="OGK22519.1"/>
    </source>
</evidence>
<reference evidence="1 2" key="1">
    <citation type="journal article" date="2016" name="Nat. Commun.">
        <title>Thousands of microbial genomes shed light on interconnected biogeochemical processes in an aquifer system.</title>
        <authorList>
            <person name="Anantharaman K."/>
            <person name="Brown C.T."/>
            <person name="Hug L.A."/>
            <person name="Sharon I."/>
            <person name="Castelle C.J."/>
            <person name="Probst A.J."/>
            <person name="Thomas B.C."/>
            <person name="Singh A."/>
            <person name="Wilkins M.J."/>
            <person name="Karaoz U."/>
            <person name="Brodie E.L."/>
            <person name="Williams K.H."/>
            <person name="Hubbard S.S."/>
            <person name="Banfield J.F."/>
        </authorList>
    </citation>
    <scope>NUCLEOTIDE SEQUENCE [LARGE SCALE GENOMIC DNA]</scope>
</reference>
<protein>
    <submittedName>
        <fullName evidence="1">Uncharacterized protein</fullName>
    </submittedName>
</protein>
<accession>A0A1F7GTV5</accession>
<dbReference type="AlphaFoldDB" id="A0A1F7GTV5"/>
<gene>
    <name evidence="1" type="ORF">A3C24_05140</name>
</gene>
<comment type="caution">
    <text evidence="1">The sequence shown here is derived from an EMBL/GenBank/DDBJ whole genome shotgun (WGS) entry which is preliminary data.</text>
</comment>
<organism evidence="1 2">
    <name type="scientific">Candidatus Roizmanbacteria bacterium RIFCSPHIGHO2_02_FULL_37_24</name>
    <dbReference type="NCBI Taxonomy" id="1802037"/>
    <lineage>
        <taxon>Bacteria</taxon>
        <taxon>Candidatus Roizmaniibacteriota</taxon>
    </lineage>
</organism>
<dbReference type="EMBL" id="MFZM01000041">
    <property type="protein sequence ID" value="OGK22519.1"/>
    <property type="molecule type" value="Genomic_DNA"/>
</dbReference>
<proteinExistence type="predicted"/>